<evidence type="ECO:0000256" key="1">
    <source>
        <dbReference type="ARBA" id="ARBA00022603"/>
    </source>
</evidence>
<dbReference type="Gene3D" id="3.40.50.150">
    <property type="entry name" value="Vaccinia Virus protein VP39"/>
    <property type="match status" value="1"/>
</dbReference>
<dbReference type="SUPFAM" id="SSF53335">
    <property type="entry name" value="S-adenosyl-L-methionine-dependent methyltransferases"/>
    <property type="match status" value="1"/>
</dbReference>
<evidence type="ECO:0000313" key="5">
    <source>
        <dbReference type="EMBL" id="PRP96934.1"/>
    </source>
</evidence>
<keyword evidence="2 5" id="KW-0808">Transferase</keyword>
<dbReference type="CDD" id="cd11715">
    <property type="entry name" value="THUMP_AdoMetMT"/>
    <property type="match status" value="1"/>
</dbReference>
<dbReference type="EC" id="2.1.1.173" evidence="5"/>
<dbReference type="Pfam" id="PF01170">
    <property type="entry name" value="UPF0020"/>
    <property type="match status" value="1"/>
</dbReference>
<evidence type="ECO:0000313" key="6">
    <source>
        <dbReference type="Proteomes" id="UP000238823"/>
    </source>
</evidence>
<dbReference type="PANTHER" id="PTHR47313:SF1">
    <property type="entry name" value="RIBOSOMAL RNA LARGE SUBUNIT METHYLTRANSFERASE K_L"/>
    <property type="match status" value="1"/>
</dbReference>
<dbReference type="PANTHER" id="PTHR47313">
    <property type="entry name" value="RIBOSOMAL RNA LARGE SUBUNIT METHYLTRANSFERASE K/L"/>
    <property type="match status" value="1"/>
</dbReference>
<dbReference type="EMBL" id="PVNL01000133">
    <property type="protein sequence ID" value="PRP96934.1"/>
    <property type="molecule type" value="Genomic_DNA"/>
</dbReference>
<dbReference type="InterPro" id="IPR054170">
    <property type="entry name" value="RlmL_1st"/>
</dbReference>
<dbReference type="OrthoDB" id="9809404at2"/>
<organism evidence="5 6">
    <name type="scientific">Enhygromyxa salina</name>
    <dbReference type="NCBI Taxonomy" id="215803"/>
    <lineage>
        <taxon>Bacteria</taxon>
        <taxon>Pseudomonadati</taxon>
        <taxon>Myxococcota</taxon>
        <taxon>Polyangia</taxon>
        <taxon>Nannocystales</taxon>
        <taxon>Nannocystaceae</taxon>
        <taxon>Enhygromyxa</taxon>
    </lineage>
</organism>
<dbReference type="RefSeq" id="WP_106093583.1">
    <property type="nucleotide sequence ID" value="NZ_PVNL01000133.1"/>
</dbReference>
<protein>
    <submittedName>
        <fullName evidence="5">Ribosomal RNA large subunit methyltransferase L</fullName>
        <ecNumber evidence="5">2.1.1.173</ecNumber>
    </submittedName>
</protein>
<proteinExistence type="predicted"/>
<dbReference type="Gene3D" id="3.30.2130.30">
    <property type="match status" value="1"/>
</dbReference>
<evidence type="ECO:0000259" key="4">
    <source>
        <dbReference type="Pfam" id="PF22020"/>
    </source>
</evidence>
<sequence length="391" mass="41814">MTDRLRLFVACAPGLEDLLAHELEELGVEEIAVTQGGVSCFGDRDAIYRINLGSGLGLRVLVRMADFLVRDFAKLERVAKALEWERWLIRGPSGQLSVRVRAHAKRSRLYHTNAIVERIERSIARRLEGEVRVRADVGKGPGGGELGDGGIEPTLVQVRIMRDRCTISVDTTGRLLHKRGWRQQTAKAPLREDIARALLRVTGWQPGMALFDPVAGAGTLIIEAATIAAGSPPGAGRSFSCMHQPRFDAARFNAIRDELRGDASPAASLLGADRDAGAVAAAQANAARSGAGALAEFVERSVGDKQLPVLSGEGVALVANPPWGLRTGDPSRLRNLYASLGKLALQLPRPTRVGLVTSDAALAGATKLGLERQLTTEQGGIKIGLWTGVIE</sequence>
<evidence type="ECO:0000256" key="2">
    <source>
        <dbReference type="ARBA" id="ARBA00022679"/>
    </source>
</evidence>
<feature type="domain" description="RlmL ferredoxin-like" evidence="4">
    <location>
        <begin position="7"/>
        <end position="61"/>
    </location>
</feature>
<dbReference type="Proteomes" id="UP000238823">
    <property type="component" value="Unassembled WGS sequence"/>
</dbReference>
<feature type="domain" description="Ribosomal RNA large subunit methyltransferase K/L-like methyltransferase" evidence="3">
    <location>
        <begin position="179"/>
        <end position="363"/>
    </location>
</feature>
<keyword evidence="1 5" id="KW-0489">Methyltransferase</keyword>
<name>A0A2S9XVR9_9BACT</name>
<dbReference type="GO" id="GO:0052915">
    <property type="term" value="F:23S rRNA (guanine(2445)-N(2))-methyltransferase activity"/>
    <property type="evidence" value="ECO:0007669"/>
    <property type="project" value="UniProtKB-EC"/>
</dbReference>
<dbReference type="InterPro" id="IPR000241">
    <property type="entry name" value="RlmKL-like_Mtase"/>
</dbReference>
<comment type="caution">
    <text evidence="5">The sequence shown here is derived from an EMBL/GenBank/DDBJ whole genome shotgun (WGS) entry which is preliminary data.</text>
</comment>
<dbReference type="InterPro" id="IPR029063">
    <property type="entry name" value="SAM-dependent_MTases_sf"/>
</dbReference>
<reference evidence="5 6" key="1">
    <citation type="submission" date="2018-03" db="EMBL/GenBank/DDBJ databases">
        <title>Draft Genome Sequences of the Obligatory Marine Myxobacteria Enhygromyxa salina SWB007.</title>
        <authorList>
            <person name="Poehlein A."/>
            <person name="Moghaddam J.A."/>
            <person name="Harms H."/>
            <person name="Alanjari M."/>
            <person name="Koenig G.M."/>
            <person name="Daniel R."/>
            <person name="Schaeberle T.F."/>
        </authorList>
    </citation>
    <scope>NUCLEOTIDE SEQUENCE [LARGE SCALE GENOMIC DNA]</scope>
    <source>
        <strain evidence="5 6">SWB007</strain>
    </source>
</reference>
<gene>
    <name evidence="5" type="primary">rlmL_2</name>
    <name evidence="5" type="ORF">ENSA7_67650</name>
</gene>
<dbReference type="AlphaFoldDB" id="A0A2S9XVR9"/>
<dbReference type="Pfam" id="PF22020">
    <property type="entry name" value="RlmL_1st"/>
    <property type="match status" value="1"/>
</dbReference>
<dbReference type="GO" id="GO:0070043">
    <property type="term" value="F:rRNA (guanine-N7-)-methyltransferase activity"/>
    <property type="evidence" value="ECO:0007669"/>
    <property type="project" value="TreeGrafter"/>
</dbReference>
<accession>A0A2S9XVR9</accession>
<evidence type="ECO:0000259" key="3">
    <source>
        <dbReference type="Pfam" id="PF01170"/>
    </source>
</evidence>